<comment type="subcellular location">
    <subcellularLocation>
        <location evidence="1">Cell envelope</location>
    </subcellularLocation>
</comment>
<reference evidence="2" key="2">
    <citation type="journal article" date="2021" name="PeerJ">
        <title>Extensive microbial diversity within the chicken gut microbiome revealed by metagenomics and culture.</title>
        <authorList>
            <person name="Gilroy R."/>
            <person name="Ravi A."/>
            <person name="Getino M."/>
            <person name="Pursley I."/>
            <person name="Horton D.L."/>
            <person name="Alikhan N.F."/>
            <person name="Baker D."/>
            <person name="Gharbi K."/>
            <person name="Hall N."/>
            <person name="Watson M."/>
            <person name="Adriaenssens E.M."/>
            <person name="Foster-Nyarko E."/>
            <person name="Jarju S."/>
            <person name="Secka A."/>
            <person name="Antonio M."/>
            <person name="Oren A."/>
            <person name="Chaudhuri R.R."/>
            <person name="La Ragione R."/>
            <person name="Hildebrand F."/>
            <person name="Pallen M.J."/>
        </authorList>
    </citation>
    <scope>NUCLEOTIDE SEQUENCE</scope>
    <source>
        <strain evidence="2">11687</strain>
    </source>
</reference>
<gene>
    <name evidence="2" type="ORF">IAC57_04835</name>
</gene>
<protein>
    <submittedName>
        <fullName evidence="2">InlB B-repeat-containing protein</fullName>
    </submittedName>
</protein>
<dbReference type="AlphaFoldDB" id="A0A9D1MFS3"/>
<dbReference type="Pfam" id="PF09479">
    <property type="entry name" value="Flg_new"/>
    <property type="match status" value="2"/>
</dbReference>
<dbReference type="GO" id="GO:0030313">
    <property type="term" value="C:cell envelope"/>
    <property type="evidence" value="ECO:0007669"/>
    <property type="project" value="UniProtKB-SubCell"/>
</dbReference>
<proteinExistence type="predicted"/>
<dbReference type="Gene3D" id="2.60.40.4270">
    <property type="entry name" value="Listeria-Bacteroides repeat domain"/>
    <property type="match status" value="2"/>
</dbReference>
<accession>A0A9D1MFS3</accession>
<dbReference type="InterPro" id="IPR042229">
    <property type="entry name" value="Listeria/Bacterioides_rpt_sf"/>
</dbReference>
<evidence type="ECO:0000313" key="2">
    <source>
        <dbReference type="EMBL" id="HIU59411.1"/>
    </source>
</evidence>
<dbReference type="Proteomes" id="UP000824081">
    <property type="component" value="Unassembled WGS sequence"/>
</dbReference>
<dbReference type="NCBIfam" id="TIGR02543">
    <property type="entry name" value="List_Bact_rpt"/>
    <property type="match status" value="1"/>
</dbReference>
<name>A0A9D1MFS3_9FIRM</name>
<sequence length="1148" mass="124104">MKNPVRRTWLVIVSVLLLVLLSLGAVACGAKSYTLTFVTNGGTEIAPITAEAGAAIEPPADPEKDGWVFDGWFTASDFSGEETEIPSVMPEKNITYYAKFTEIPKAMLTLDAGVGTLETAVYEMEIGADVSGFVADIVPVTPEGVTFAGWFEGDAPLGEDVTMPAAGIRLTARYTAAYTVEIYLQSAPESEEYTLDADAETEGGSGYLGDAVDLSSSLKAPTGYKLNKTRTQPLVLGTEGNVFKAYYDLSVYTVYYFDNAPQDATVEGEMANGSAYYSYETEIPANGYSIEGYRFAGWATSPRGGVVYQSGDKITASSTLMLYACWNLGITDANGGKDVLYVLKEEPGTIVLERQYAEDRKGIYDEATRTFYFGKGANDNSLPRGRVAADGASFVYYYEAFALTFSRYDWMAEELVAAETIVLDGVDGAVYTYTENGEKKTAEGTYMPEGTSYSFVSDDGAVEFVFALGTLTYGEGEDAEQTDVFLVRDDCAGTYYYMNGSGSIYYFPLIILDGYGEVIYMESISGDGILSGSYVPAGGENTVEVTIETSEGAQNAMYRLTREVPTQSGTAMNVFENADGMQGVYSFRMTGGDGEGTMKVEADGFGELHYTFTPDSGTAVNGDAAYYYLGTYTSGETGYGIFYFTVGTGESAHRYTVRFETEGTGVQLIGSEAGVYSELNPDSPYTARLFLHGDGTAQLSFFEGDELKEYTASAAADPSKTFGEEGYTVALSGLKGADGSSVSGSGKAVFSGFTDGNYARVDLTVGSSVYMIMNVRADMQWDVSGYNNLASEVKVKMPAYSSNPLVDSWRYAKLSSAVSAGSVIVYSVADKAYFREYDAQGRVVAFGTAQVGENSVTLVGETKVTYGEDGTPAYAEDTASRTAEVCDGRGSLSLDGKTYTYYNSREDLTLVYYKTSLMGGKTYYYTVKTDGYGNMYVLDESSAYTQAYLGTYVPEGNITVNGIEYTVLHFTGNMVDNYGRPESSETVELWILYIDVLLQERSDDGSEAHWWSDLAGIYTAKSEDTVYTVFDDFGYKLYEITVDSYGSIGYVRYEYTLKIDGTAEYTPVAEDGIVFTPVLDENENVAYFVAVGEDGVALFSVRTNGAENGFSVVQDGGLLVGSDIPARFTVDTEAMEQLPAGISFGDIA</sequence>
<dbReference type="InterPro" id="IPR013378">
    <property type="entry name" value="InlB-like_B-rpt"/>
</dbReference>
<evidence type="ECO:0000313" key="3">
    <source>
        <dbReference type="Proteomes" id="UP000824081"/>
    </source>
</evidence>
<organism evidence="2 3">
    <name type="scientific">Candidatus Scatosoma pullistercoris</name>
    <dbReference type="NCBI Taxonomy" id="2840934"/>
    <lineage>
        <taxon>Bacteria</taxon>
        <taxon>Bacillati</taxon>
        <taxon>Bacillota</taxon>
        <taxon>Clostridia</taxon>
        <taxon>Candidatus Scatosoma</taxon>
    </lineage>
</organism>
<evidence type="ECO:0000256" key="1">
    <source>
        <dbReference type="ARBA" id="ARBA00004196"/>
    </source>
</evidence>
<comment type="caution">
    <text evidence="2">The sequence shown here is derived from an EMBL/GenBank/DDBJ whole genome shotgun (WGS) entry which is preliminary data.</text>
</comment>
<reference evidence="2" key="1">
    <citation type="submission" date="2020-10" db="EMBL/GenBank/DDBJ databases">
        <authorList>
            <person name="Gilroy R."/>
        </authorList>
    </citation>
    <scope>NUCLEOTIDE SEQUENCE</scope>
    <source>
        <strain evidence="2">11687</strain>
    </source>
</reference>
<dbReference type="EMBL" id="DVMZ01000130">
    <property type="protein sequence ID" value="HIU59411.1"/>
    <property type="molecule type" value="Genomic_DNA"/>
</dbReference>
<dbReference type="PROSITE" id="PS51257">
    <property type="entry name" value="PROKAR_LIPOPROTEIN"/>
    <property type="match status" value="1"/>
</dbReference>